<sequence>MKKELKYTFSREAAAIQKQQLLLNDDEDAITISVEGKPSILASVDLFVKDSADNVLFHRQLGTGGNVITIANDIRRASNGAIPCMLTKGVYTIELVLWHDARSHLLHTARVDVVCESGCAGQADPCGTVVWMDRRGKLSGYDPDHMKRNHTGWYKGDFHCHTVLSDGNERLSNQMAKADLMGLDFYSATEHNLVPATWVETDLLVICGTEITTIYGHANAFGLKKRPDNLDRVCAGDSREAFLDILGQLHAERSVISINHPFLVPWQWSCPDYPLDKVDCLEIINDPTYPNNHEANQKAVRLIDAMWNDGWQICGIGGSDTHALLHEWYTPESGPSIVGDPTTHVYSEGLSQNKILEALRKCHVFVTRYIEVSFCMRENGREVLPGDAMPEPGTFEAVFRFDNVREPIHLFVIRDGVRESLRLEFDFEYRRATASYRVNWSTDAYHWMRFGAEDEKGDCIFYANPVYCCEREHQFDTFGAAIDEIA</sequence>
<dbReference type="SUPFAM" id="SSF89550">
    <property type="entry name" value="PHP domain-like"/>
    <property type="match status" value="1"/>
</dbReference>
<dbReference type="GO" id="GO:0004534">
    <property type="term" value="F:5'-3' RNA exonuclease activity"/>
    <property type="evidence" value="ECO:0007669"/>
    <property type="project" value="TreeGrafter"/>
</dbReference>
<dbReference type="PANTHER" id="PTHR42924">
    <property type="entry name" value="EXONUCLEASE"/>
    <property type="match status" value="1"/>
</dbReference>
<accession>A0A5K1JHR6</accession>
<evidence type="ECO:0008006" key="3">
    <source>
        <dbReference type="Google" id="ProtNLM"/>
    </source>
</evidence>
<dbReference type="InterPro" id="IPR052018">
    <property type="entry name" value="PHP_domain"/>
</dbReference>
<dbReference type="AlphaFoldDB" id="A0A5K1JHR6"/>
<dbReference type="EMBL" id="CABWIH010000106">
    <property type="protein sequence ID" value="VWM04374.1"/>
    <property type="molecule type" value="Genomic_DNA"/>
</dbReference>
<organism evidence="1 2">
    <name type="scientific">Collinsella aerofaciens</name>
    <dbReference type="NCBI Taxonomy" id="74426"/>
    <lineage>
        <taxon>Bacteria</taxon>
        <taxon>Bacillati</taxon>
        <taxon>Actinomycetota</taxon>
        <taxon>Coriobacteriia</taxon>
        <taxon>Coriobacteriales</taxon>
        <taxon>Coriobacteriaceae</taxon>
        <taxon>Collinsella</taxon>
    </lineage>
</organism>
<dbReference type="Gene3D" id="3.20.20.140">
    <property type="entry name" value="Metal-dependent hydrolases"/>
    <property type="match status" value="1"/>
</dbReference>
<protein>
    <recommendedName>
        <fullName evidence="3">Polymerase/histidinol phosphatase N-terminal domain-containing protein</fullName>
    </recommendedName>
</protein>
<dbReference type="RefSeq" id="WP_156064333.1">
    <property type="nucleotide sequence ID" value="NZ_CABWIH010000106.1"/>
</dbReference>
<evidence type="ECO:0000313" key="1">
    <source>
        <dbReference type="EMBL" id="VWM04374.1"/>
    </source>
</evidence>
<dbReference type="NCBIfam" id="NF038032">
    <property type="entry name" value="CehA_McbA_metalo"/>
    <property type="match status" value="1"/>
</dbReference>
<dbReference type="Proteomes" id="UP000330807">
    <property type="component" value="Unassembled WGS sequence"/>
</dbReference>
<dbReference type="PANTHER" id="PTHR42924:SF3">
    <property type="entry name" value="POLYMERASE_HISTIDINOL PHOSPHATASE N-TERMINAL DOMAIN-CONTAINING PROTEIN"/>
    <property type="match status" value="1"/>
</dbReference>
<proteinExistence type="predicted"/>
<name>A0A5K1JHR6_9ACTN</name>
<reference evidence="1 2" key="1">
    <citation type="submission" date="2019-10" db="EMBL/GenBank/DDBJ databases">
        <authorList>
            <person name="Wolf R A."/>
        </authorList>
    </citation>
    <scope>NUCLEOTIDE SEQUENCE [LARGE SCALE GENOMIC DNA]</scope>
    <source>
        <strain evidence="1">Collinsella_aerofaciens_AK_138A</strain>
    </source>
</reference>
<evidence type="ECO:0000313" key="2">
    <source>
        <dbReference type="Proteomes" id="UP000330807"/>
    </source>
</evidence>
<dbReference type="GO" id="GO:0035312">
    <property type="term" value="F:5'-3' DNA exonuclease activity"/>
    <property type="evidence" value="ECO:0007669"/>
    <property type="project" value="TreeGrafter"/>
</dbReference>
<gene>
    <name evidence="1" type="ORF">LMKDKBCB_00510</name>
</gene>
<dbReference type="InterPro" id="IPR016195">
    <property type="entry name" value="Pol/histidinol_Pase-like"/>
</dbReference>